<dbReference type="KEGG" id="dwd:DSCW_54820"/>
<dbReference type="GO" id="GO:0046475">
    <property type="term" value="P:glycerophospholipid catabolic process"/>
    <property type="evidence" value="ECO:0007669"/>
    <property type="project" value="TreeGrafter"/>
</dbReference>
<protein>
    <recommendedName>
        <fullName evidence="3">PLA2c domain-containing protein</fullName>
    </recommendedName>
</protein>
<evidence type="ECO:0000313" key="5">
    <source>
        <dbReference type="Proteomes" id="UP000427769"/>
    </source>
</evidence>
<dbReference type="RefSeq" id="WP_155306737.1">
    <property type="nucleotide sequence ID" value="NZ_AP021875.1"/>
</dbReference>
<evidence type="ECO:0000313" key="4">
    <source>
        <dbReference type="EMBL" id="BBO78065.1"/>
    </source>
</evidence>
<dbReference type="EMBL" id="AP021875">
    <property type="protein sequence ID" value="BBO78065.1"/>
    <property type="molecule type" value="Genomic_DNA"/>
</dbReference>
<dbReference type="InterPro" id="IPR016035">
    <property type="entry name" value="Acyl_Trfase/lysoPLipase"/>
</dbReference>
<keyword evidence="2" id="KW-0443">Lipid metabolism</keyword>
<dbReference type="OrthoDB" id="9813090at2"/>
<dbReference type="AlphaFoldDB" id="A0A5K7ZBD9"/>
<dbReference type="Pfam" id="PF01735">
    <property type="entry name" value="PLA2_B"/>
    <property type="match status" value="1"/>
</dbReference>
<dbReference type="InterPro" id="IPR002642">
    <property type="entry name" value="LysoPLipase_cat_dom"/>
</dbReference>
<dbReference type="Proteomes" id="UP000427769">
    <property type="component" value="Chromosome"/>
</dbReference>
<proteinExistence type="predicted"/>
<dbReference type="GO" id="GO:0005829">
    <property type="term" value="C:cytosol"/>
    <property type="evidence" value="ECO:0007669"/>
    <property type="project" value="TreeGrafter"/>
</dbReference>
<dbReference type="Gene3D" id="3.40.1090.10">
    <property type="entry name" value="Cytosolic phospholipase A2 catalytic domain"/>
    <property type="match status" value="2"/>
</dbReference>
<dbReference type="SUPFAM" id="SSF52151">
    <property type="entry name" value="FabD/lysophospholipase-like"/>
    <property type="match status" value="1"/>
</dbReference>
<evidence type="ECO:0000256" key="2">
    <source>
        <dbReference type="ARBA" id="ARBA00023098"/>
    </source>
</evidence>
<organism evidence="4 5">
    <name type="scientific">Desulfosarcina widdelii</name>
    <dbReference type="NCBI Taxonomy" id="947919"/>
    <lineage>
        <taxon>Bacteria</taxon>
        <taxon>Pseudomonadati</taxon>
        <taxon>Thermodesulfobacteriota</taxon>
        <taxon>Desulfobacteria</taxon>
        <taxon>Desulfobacterales</taxon>
        <taxon>Desulfosarcinaceae</taxon>
        <taxon>Desulfosarcina</taxon>
    </lineage>
</organism>
<accession>A0A5K7ZBD9</accession>
<reference evidence="4 5" key="1">
    <citation type="submission" date="2019-11" db="EMBL/GenBank/DDBJ databases">
        <title>Comparative genomics of hydrocarbon-degrading Desulfosarcina strains.</title>
        <authorList>
            <person name="Watanabe M."/>
            <person name="Kojima H."/>
            <person name="Fukui M."/>
        </authorList>
    </citation>
    <scope>NUCLEOTIDE SEQUENCE [LARGE SCALE GENOMIC DNA]</scope>
    <source>
        <strain evidence="4 5">PP31</strain>
    </source>
</reference>
<feature type="domain" description="PLA2c" evidence="3">
    <location>
        <begin position="38"/>
        <end position="202"/>
    </location>
</feature>
<sequence length="439" mass="49000">MAYRTRYNPNFGEIGAHVSQRWPEKKIIGLKGKQTHTLGLALSGGGYRSAIFNYGILRGLFEIGVIGKIDYLSAVSGGSWVSMPFSTSNDLRWFFDDIPTHPNLIEEGFEALLPNPARVLQEAALSRKNANYISNIYGRLLAKTFLREHGQQSRYLPLADKTMVKDKDRPFLIVNGTVNYRSPESFSVTQECFEMTKLYSGSRSLGYIHSKDLLASVKTIRIRDAIAISGAAVAVHLPALGGEVAGLGLSREVVNYAREVKSRANVSETDHLDVSDGGHYNNLGIESLINRGCGYIIVVDAEHDKEDKDATRSNQSYHGLKTLIKRHHINTALSEDVIGQLDEANKPLHVLDAPEGIPDILYIKLKSWDEFDRHAQGKPYNQPGFLQNLFNQGAFSFDPQFSTAKLDYDFAEHRNLSELGRFIVKEHKDTIVEFAGRSN</sequence>
<dbReference type="GO" id="GO:0004623">
    <property type="term" value="F:phospholipase A2 activity"/>
    <property type="evidence" value="ECO:0007669"/>
    <property type="project" value="TreeGrafter"/>
</dbReference>
<keyword evidence="5" id="KW-1185">Reference proteome</keyword>
<keyword evidence="1" id="KW-0378">Hydrolase</keyword>
<evidence type="ECO:0000259" key="3">
    <source>
        <dbReference type="Pfam" id="PF01735"/>
    </source>
</evidence>
<dbReference type="PANTHER" id="PTHR10728">
    <property type="entry name" value="CYTOSOLIC PHOSPHOLIPASE A2"/>
    <property type="match status" value="1"/>
</dbReference>
<gene>
    <name evidence="4" type="ORF">DSCW_54820</name>
</gene>
<evidence type="ECO:0000256" key="1">
    <source>
        <dbReference type="ARBA" id="ARBA00022801"/>
    </source>
</evidence>
<dbReference type="PANTHER" id="PTHR10728:SF40">
    <property type="entry name" value="PATATIN FAMILY PROTEIN"/>
    <property type="match status" value="1"/>
</dbReference>
<name>A0A5K7ZBD9_9BACT</name>